<dbReference type="RefSeq" id="WP_207845102.1">
    <property type="nucleotide sequence ID" value="NZ_JAFVMH010000002.1"/>
</dbReference>
<gene>
    <name evidence="1" type="ORF">J2D77_04385</name>
</gene>
<name>A0A939KLM3_9PROT</name>
<comment type="caution">
    <text evidence="1">The sequence shown here is derived from an EMBL/GenBank/DDBJ whole genome shotgun (WGS) entry which is preliminary data.</text>
</comment>
<dbReference type="EMBL" id="JAFVMH010000002">
    <property type="protein sequence ID" value="MBO1324398.1"/>
    <property type="molecule type" value="Genomic_DNA"/>
</dbReference>
<evidence type="ECO:0000313" key="2">
    <source>
        <dbReference type="Proteomes" id="UP000664073"/>
    </source>
</evidence>
<dbReference type="AlphaFoldDB" id="A0A939KLM3"/>
<accession>A0A939KLM3</accession>
<proteinExistence type="predicted"/>
<organism evidence="1 2">
    <name type="scientific">Acetobacter garciniae</name>
    <dbReference type="NCBI Taxonomy" id="2817435"/>
    <lineage>
        <taxon>Bacteria</taxon>
        <taxon>Pseudomonadati</taxon>
        <taxon>Pseudomonadota</taxon>
        <taxon>Alphaproteobacteria</taxon>
        <taxon>Acetobacterales</taxon>
        <taxon>Acetobacteraceae</taxon>
        <taxon>Acetobacter</taxon>
    </lineage>
</organism>
<evidence type="ECO:0000313" key="1">
    <source>
        <dbReference type="EMBL" id="MBO1324398.1"/>
    </source>
</evidence>
<protein>
    <submittedName>
        <fullName evidence="1">TetR family transcriptional regulator</fullName>
    </submittedName>
</protein>
<dbReference type="Proteomes" id="UP000664073">
    <property type="component" value="Unassembled WGS sequence"/>
</dbReference>
<dbReference type="Gene3D" id="1.10.357.10">
    <property type="entry name" value="Tetracycline Repressor, domain 2"/>
    <property type="match status" value="1"/>
</dbReference>
<sequence>MDHEDFDTALIAAAMALAGEKGWANVSVLDAARAADLPLAQARQRFPFRVSVLLGLGRMADDAALSDDMICGSARERLFDLLMRRLDVFQQYRSGVRSVLRALPLDPPMALLLGGATLESMRWMADAAGIGTPGLGGLARVNMVVAIWAHTLRAWDKDESPDMGTTMAALEQGLDKATRFGLFPTTGTATGTIEDTGLPDLPQD</sequence>
<keyword evidence="2" id="KW-1185">Reference proteome</keyword>
<reference evidence="1" key="1">
    <citation type="submission" date="2021-03" db="EMBL/GenBank/DDBJ databases">
        <title>The complete genome sequence of Acetobacter sp. TBRC 12339.</title>
        <authorList>
            <person name="Charoenyingcharoen P."/>
            <person name="Yukphan P."/>
        </authorList>
    </citation>
    <scope>NUCLEOTIDE SEQUENCE</scope>
    <source>
        <strain evidence="1">TBRC 12339</strain>
    </source>
</reference>